<feature type="transmembrane region" description="Helical" evidence="9">
    <location>
        <begin position="272"/>
        <end position="292"/>
    </location>
</feature>
<proteinExistence type="inferred from homology"/>
<evidence type="ECO:0000256" key="6">
    <source>
        <dbReference type="ARBA" id="ARBA00022989"/>
    </source>
</evidence>
<feature type="transmembrane region" description="Helical" evidence="9">
    <location>
        <begin position="454"/>
        <end position="474"/>
    </location>
</feature>
<organism evidence="10 11">
    <name type="scientific">Halorubrum tropicale</name>
    <dbReference type="NCBI Taxonomy" id="1765655"/>
    <lineage>
        <taxon>Archaea</taxon>
        <taxon>Methanobacteriati</taxon>
        <taxon>Methanobacteriota</taxon>
        <taxon>Stenosarchaea group</taxon>
        <taxon>Halobacteria</taxon>
        <taxon>Halobacteriales</taxon>
        <taxon>Haloferacaceae</taxon>
        <taxon>Halorubrum</taxon>
    </lineage>
</organism>
<sequence length="511" mass="53098">MVTTETVLGLTIATLVAFTAMGVYTSRGGFDSAEDLITARNSAGGGQLTATLIASVMGVWVLLSAPEAGASFGIAAVVGYAVGEALPMLAYSKIGPRVRDVIPDGHSLTEYAYARYGSAMYTFILLVSVFYMFIFLAAELTGIALALALVADVPQWLTAVLVGGFVLAYTGYGGLRASILTDTVQTALVLPLLVIAFTGAIVTLGGTGAVYGGIVATDPSLLDPLNSDGIRFGIAIALAIFGAELINQTWWQRIYAGSDAKTVARGFRTATVANGMIVLLAALFGVVAVGNASVENPSTAFFALLGETFPEWAVVAVTLLALLLVMSSVDTLFNALSSVVTADLPRLLDDPDDRTLSLSARVLTIVVAVAAIYVSQTAQSVLALFLFADLLGAAVAVPFLYGLFSDRLTGTGALISSVGGLAVGAAVFPFPLGIADALRAIPLVGAMLPSPDGLYLTSFAGAFVTATVCTLAFAKRSSHRYDFDELASEIRRLDDLQPDGGQLEDREVDDQ</sequence>
<keyword evidence="7 9" id="KW-0472">Membrane</keyword>
<feature type="transmembrane region" description="Helical" evidence="9">
    <location>
        <begin position="6"/>
        <end position="24"/>
    </location>
</feature>
<feature type="transmembrane region" description="Helical" evidence="9">
    <location>
        <begin position="156"/>
        <end position="175"/>
    </location>
</feature>
<feature type="transmembrane region" description="Helical" evidence="9">
    <location>
        <begin position="187"/>
        <end position="210"/>
    </location>
</feature>
<gene>
    <name evidence="10" type="ORF">AMR74_16275</name>
</gene>
<dbReference type="InterPro" id="IPR018212">
    <property type="entry name" value="Na/solute_symporter_CS"/>
</dbReference>
<keyword evidence="11" id="KW-1185">Reference proteome</keyword>
<evidence type="ECO:0000256" key="5">
    <source>
        <dbReference type="ARBA" id="ARBA00022692"/>
    </source>
</evidence>
<comment type="similarity">
    <text evidence="2 8">Belongs to the sodium:solute symporter (SSF) (TC 2.A.21) family.</text>
</comment>
<comment type="subcellular location">
    <subcellularLocation>
        <location evidence="1">Membrane</location>
        <topology evidence="1">Multi-pass membrane protein</topology>
    </subcellularLocation>
</comment>
<keyword evidence="5 9" id="KW-0812">Transmembrane</keyword>
<evidence type="ECO:0000256" key="1">
    <source>
        <dbReference type="ARBA" id="ARBA00004141"/>
    </source>
</evidence>
<accession>A0A0N0BP17</accession>
<dbReference type="RefSeq" id="WP_053773096.1">
    <property type="nucleotide sequence ID" value="NZ_LIST01000011.1"/>
</dbReference>
<feature type="transmembrane region" description="Helical" evidence="9">
    <location>
        <begin position="413"/>
        <end position="434"/>
    </location>
</feature>
<dbReference type="OrthoDB" id="9779at2157"/>
<comment type="caution">
    <text evidence="10">The sequence shown here is derived from an EMBL/GenBank/DDBJ whole genome shotgun (WGS) entry which is preliminary data.</text>
</comment>
<dbReference type="Pfam" id="PF00474">
    <property type="entry name" value="SSF"/>
    <property type="match status" value="1"/>
</dbReference>
<feature type="transmembrane region" description="Helical" evidence="9">
    <location>
        <begin position="123"/>
        <end position="150"/>
    </location>
</feature>
<keyword evidence="4" id="KW-1003">Cell membrane</keyword>
<dbReference type="PROSITE" id="PS00457">
    <property type="entry name" value="NA_SOLUT_SYMP_2"/>
    <property type="match status" value="1"/>
</dbReference>
<dbReference type="EMBL" id="LIST01000011">
    <property type="protein sequence ID" value="KOX93294.1"/>
    <property type="molecule type" value="Genomic_DNA"/>
</dbReference>
<name>A0A0N0BP17_9EURY</name>
<dbReference type="PATRIC" id="fig|1705389.3.peg.1763"/>
<dbReference type="Proteomes" id="UP000037747">
    <property type="component" value="Unassembled WGS sequence"/>
</dbReference>
<protein>
    <submittedName>
        <fullName evidence="10">Sodium:proline symporter</fullName>
    </submittedName>
</protein>
<evidence type="ECO:0000256" key="7">
    <source>
        <dbReference type="ARBA" id="ARBA00023136"/>
    </source>
</evidence>
<evidence type="ECO:0000256" key="2">
    <source>
        <dbReference type="ARBA" id="ARBA00006434"/>
    </source>
</evidence>
<dbReference type="PROSITE" id="PS50283">
    <property type="entry name" value="NA_SOLUT_SYMP_3"/>
    <property type="match status" value="1"/>
</dbReference>
<dbReference type="GO" id="GO:0015606">
    <property type="term" value="F:spermidine transmembrane transporter activity"/>
    <property type="evidence" value="ECO:0007669"/>
    <property type="project" value="TreeGrafter"/>
</dbReference>
<evidence type="ECO:0000256" key="3">
    <source>
        <dbReference type="ARBA" id="ARBA00022448"/>
    </source>
</evidence>
<keyword evidence="6 9" id="KW-1133">Transmembrane helix</keyword>
<dbReference type="InterPro" id="IPR001734">
    <property type="entry name" value="Na/solute_symporter"/>
</dbReference>
<feature type="transmembrane region" description="Helical" evidence="9">
    <location>
        <begin position="230"/>
        <end position="251"/>
    </location>
</feature>
<dbReference type="InterPro" id="IPR050277">
    <property type="entry name" value="Sodium:Solute_Symporter"/>
</dbReference>
<dbReference type="GO" id="GO:0046942">
    <property type="term" value="P:carboxylic acid transport"/>
    <property type="evidence" value="ECO:0007669"/>
    <property type="project" value="UniProtKB-ARBA"/>
</dbReference>
<dbReference type="AlphaFoldDB" id="A0A0N0BP17"/>
<dbReference type="PANTHER" id="PTHR48086:SF10">
    <property type="entry name" value="AGR155CP"/>
    <property type="match status" value="1"/>
</dbReference>
<dbReference type="Gene3D" id="1.20.1730.10">
    <property type="entry name" value="Sodium/glucose cotransporter"/>
    <property type="match status" value="1"/>
</dbReference>
<evidence type="ECO:0000313" key="10">
    <source>
        <dbReference type="EMBL" id="KOX93294.1"/>
    </source>
</evidence>
<reference evidence="10 11" key="1">
    <citation type="submission" date="2015-08" db="EMBL/GenBank/DDBJ databases">
        <title>Genomes of Isolates from Cabo Rojo, PR.</title>
        <authorList>
            <person name="Sanchez-Nieves R.L."/>
            <person name="Montalvo-Rodriguez R."/>
        </authorList>
    </citation>
    <scope>NUCLEOTIDE SEQUENCE [LARGE SCALE GENOMIC DNA]</scope>
    <source>
        <strain evidence="10 11">5</strain>
    </source>
</reference>
<keyword evidence="3" id="KW-0813">Transport</keyword>
<evidence type="ECO:0000256" key="4">
    <source>
        <dbReference type="ARBA" id="ARBA00022475"/>
    </source>
</evidence>
<feature type="transmembrane region" description="Helical" evidence="9">
    <location>
        <begin position="312"/>
        <end position="336"/>
    </location>
</feature>
<feature type="transmembrane region" description="Helical" evidence="9">
    <location>
        <begin position="45"/>
        <end position="63"/>
    </location>
</feature>
<feature type="transmembrane region" description="Helical" evidence="9">
    <location>
        <begin position="381"/>
        <end position="401"/>
    </location>
</feature>
<feature type="transmembrane region" description="Helical" evidence="9">
    <location>
        <begin position="356"/>
        <end position="375"/>
    </location>
</feature>
<evidence type="ECO:0000256" key="8">
    <source>
        <dbReference type="RuleBase" id="RU362091"/>
    </source>
</evidence>
<evidence type="ECO:0000256" key="9">
    <source>
        <dbReference type="SAM" id="Phobius"/>
    </source>
</evidence>
<evidence type="ECO:0000313" key="11">
    <source>
        <dbReference type="Proteomes" id="UP000037747"/>
    </source>
</evidence>
<dbReference type="STRING" id="1765655.AMR74_16275"/>
<dbReference type="InterPro" id="IPR038377">
    <property type="entry name" value="Na/Glc_symporter_sf"/>
</dbReference>
<dbReference type="PANTHER" id="PTHR48086">
    <property type="entry name" value="SODIUM/PROLINE SYMPORTER-RELATED"/>
    <property type="match status" value="1"/>
</dbReference>
<dbReference type="GO" id="GO:0005886">
    <property type="term" value="C:plasma membrane"/>
    <property type="evidence" value="ECO:0007669"/>
    <property type="project" value="TreeGrafter"/>
</dbReference>